<dbReference type="Proteomes" id="UP001138768">
    <property type="component" value="Unassembled WGS sequence"/>
</dbReference>
<dbReference type="RefSeq" id="WP_200249280.1">
    <property type="nucleotide sequence ID" value="NZ_NRRY01000058.1"/>
</dbReference>
<dbReference type="EMBL" id="NRRY01000058">
    <property type="protein sequence ID" value="MBK1621096.1"/>
    <property type="molecule type" value="Genomic_DNA"/>
</dbReference>
<organism evidence="1 2">
    <name type="scientific">Lamprobacter modestohalophilus</name>
    <dbReference type="NCBI Taxonomy" id="1064514"/>
    <lineage>
        <taxon>Bacteria</taxon>
        <taxon>Pseudomonadati</taxon>
        <taxon>Pseudomonadota</taxon>
        <taxon>Gammaproteobacteria</taxon>
        <taxon>Chromatiales</taxon>
        <taxon>Chromatiaceae</taxon>
        <taxon>Lamprobacter</taxon>
    </lineage>
</organism>
<gene>
    <name evidence="1" type="ORF">CKO42_22275</name>
</gene>
<comment type="caution">
    <text evidence="1">The sequence shown here is derived from an EMBL/GenBank/DDBJ whole genome shotgun (WGS) entry which is preliminary data.</text>
</comment>
<reference evidence="1 2" key="1">
    <citation type="journal article" date="2020" name="Microorganisms">
        <title>Osmotic Adaptation and Compatible Solute Biosynthesis of Phototrophic Bacteria as Revealed from Genome Analyses.</title>
        <authorList>
            <person name="Imhoff J.F."/>
            <person name="Rahn T."/>
            <person name="Kunzel S."/>
            <person name="Keller A."/>
            <person name="Neulinger S.C."/>
        </authorList>
    </citation>
    <scope>NUCLEOTIDE SEQUENCE [LARGE SCALE GENOMIC DNA]</scope>
    <source>
        <strain evidence="1 2">DSM 25653</strain>
    </source>
</reference>
<name>A0A9X0WCW4_9GAMM</name>
<evidence type="ECO:0000313" key="2">
    <source>
        <dbReference type="Proteomes" id="UP001138768"/>
    </source>
</evidence>
<keyword evidence="2" id="KW-1185">Reference proteome</keyword>
<evidence type="ECO:0000313" key="1">
    <source>
        <dbReference type="EMBL" id="MBK1621096.1"/>
    </source>
</evidence>
<sequence>MSEPLTKALISGSRVIAKGRRIRDVDRLVATYGGVASKWVKKSSPHVEYQGDTYEYHWYEHQGLGRFEIKMKRL</sequence>
<protein>
    <submittedName>
        <fullName evidence="1">Uncharacterized protein</fullName>
    </submittedName>
</protein>
<accession>A0A9X0WCW4</accession>
<dbReference type="AlphaFoldDB" id="A0A9X0WCW4"/>
<proteinExistence type="predicted"/>